<dbReference type="Pfam" id="PF06309">
    <property type="entry name" value="Torsin"/>
    <property type="match status" value="1"/>
</dbReference>
<evidence type="ECO:0000256" key="3">
    <source>
        <dbReference type="ARBA" id="ARBA00022729"/>
    </source>
</evidence>
<dbReference type="GO" id="GO:0042802">
    <property type="term" value="F:identical protein binding"/>
    <property type="evidence" value="ECO:0007669"/>
    <property type="project" value="UniProtKB-ARBA"/>
</dbReference>
<keyword evidence="12" id="KW-1185">Reference proteome</keyword>
<evidence type="ECO:0000256" key="5">
    <source>
        <dbReference type="ARBA" id="ARBA00022824"/>
    </source>
</evidence>
<feature type="binding site" evidence="9">
    <location>
        <begin position="97"/>
        <end position="104"/>
    </location>
    <ligand>
        <name>ATP</name>
        <dbReference type="ChEBI" id="CHEBI:30616"/>
    </ligand>
</feature>
<dbReference type="OrthoDB" id="19623at2759"/>
<evidence type="ECO:0000256" key="4">
    <source>
        <dbReference type="ARBA" id="ARBA00022741"/>
    </source>
</evidence>
<dbReference type="GO" id="GO:0005635">
    <property type="term" value="C:nuclear envelope"/>
    <property type="evidence" value="ECO:0007669"/>
    <property type="project" value="TreeGrafter"/>
</dbReference>
<dbReference type="SUPFAM" id="SSF52540">
    <property type="entry name" value="P-loop containing nucleoside triphosphate hydrolases"/>
    <property type="match status" value="1"/>
</dbReference>
<evidence type="ECO:0000313" key="12">
    <source>
        <dbReference type="Proteomes" id="UP000472272"/>
    </source>
</evidence>
<evidence type="ECO:0000256" key="7">
    <source>
        <dbReference type="ARBA" id="ARBA00023180"/>
    </source>
</evidence>
<organism evidence="11 12">
    <name type="scientific">Podarcis muralis</name>
    <name type="common">Wall lizard</name>
    <name type="synonym">Lacerta muralis</name>
    <dbReference type="NCBI Taxonomy" id="64176"/>
    <lineage>
        <taxon>Eukaryota</taxon>
        <taxon>Metazoa</taxon>
        <taxon>Chordata</taxon>
        <taxon>Craniata</taxon>
        <taxon>Vertebrata</taxon>
        <taxon>Euteleostomi</taxon>
        <taxon>Lepidosauria</taxon>
        <taxon>Squamata</taxon>
        <taxon>Bifurcata</taxon>
        <taxon>Unidentata</taxon>
        <taxon>Episquamata</taxon>
        <taxon>Laterata</taxon>
        <taxon>Lacertibaenia</taxon>
        <taxon>Lacertidae</taxon>
        <taxon>Podarcis</taxon>
    </lineage>
</organism>
<dbReference type="InterPro" id="IPR027417">
    <property type="entry name" value="P-loop_NTPase"/>
</dbReference>
<dbReference type="Pfam" id="PF21376">
    <property type="entry name" value="TOR1A_C"/>
    <property type="match status" value="1"/>
</dbReference>
<keyword evidence="4 9" id="KW-0547">Nucleotide-binding</keyword>
<dbReference type="RefSeq" id="XP_028570389.1">
    <property type="nucleotide sequence ID" value="XM_028714556.1"/>
</dbReference>
<dbReference type="PANTHER" id="PTHR10760">
    <property type="entry name" value="TORSIN"/>
    <property type="match status" value="1"/>
</dbReference>
<dbReference type="InterPro" id="IPR001270">
    <property type="entry name" value="ClpA/B"/>
</dbReference>
<reference evidence="11" key="1">
    <citation type="submission" date="2025-08" db="UniProtKB">
        <authorList>
            <consortium name="Ensembl"/>
        </authorList>
    </citation>
    <scope>IDENTIFICATION</scope>
</reference>
<evidence type="ECO:0000256" key="8">
    <source>
        <dbReference type="PIRNR" id="PIRNR038079"/>
    </source>
</evidence>
<feature type="domain" description="Torsin-1A C-terminal" evidence="10">
    <location>
        <begin position="270"/>
        <end position="324"/>
    </location>
</feature>
<sequence>MDWEGGRLLLPFLQVVFHLYPPLGLVSSSGPLDLSSWHCSFSGTCECDFRPDLAGLECNLAVNLVGQQLARELLMKGLKGFVHNPSPEKPLVMSFHGSSGTGKTFVGSLLVPHLFRSGLRSPYVHHFSPVVHFPHAEHIEQYKNDLKNWIQGNLTRCGRSLFIFDDMDRMHPGLVDVIIPFLGPSWVVFGTNYRKAIFIFISNAGGEQINQITLDFWRAHKDREEISLKDLEASVYKAAFENPQNGFWKSGIIDQHLIDFLVPFLPLKQHHVKRCVASELISRDLEPQPDVIQAVADSIPYFPAELKVFSATGCKTVTSRVPFFL</sequence>
<comment type="subcellular location">
    <subcellularLocation>
        <location evidence="1 8">Endoplasmic reticulum lumen</location>
    </subcellularLocation>
</comment>
<name>A0A670KGY7_PODMU</name>
<dbReference type="InterPro" id="IPR010448">
    <property type="entry name" value="Torsin"/>
</dbReference>
<dbReference type="Ensembl" id="ENSPMRT00000038823.1">
    <property type="protein sequence ID" value="ENSPMRP00000036653.1"/>
    <property type="gene ID" value="ENSPMRG00000023620.1"/>
</dbReference>
<evidence type="ECO:0000313" key="11">
    <source>
        <dbReference type="Ensembl" id="ENSPMRP00000036653.1"/>
    </source>
</evidence>
<keyword evidence="5 8" id="KW-0256">Endoplasmic reticulum</keyword>
<dbReference type="PIRSF" id="PIRSF038079">
    <property type="entry name" value="Torsin_2A"/>
    <property type="match status" value="1"/>
</dbReference>
<keyword evidence="3" id="KW-0732">Signal</keyword>
<dbReference type="GO" id="GO:0005524">
    <property type="term" value="F:ATP binding"/>
    <property type="evidence" value="ECO:0007669"/>
    <property type="project" value="UniProtKB-KW"/>
</dbReference>
<dbReference type="GO" id="GO:0005788">
    <property type="term" value="C:endoplasmic reticulum lumen"/>
    <property type="evidence" value="ECO:0007669"/>
    <property type="project" value="UniProtKB-SubCell"/>
</dbReference>
<dbReference type="Gene3D" id="3.40.50.300">
    <property type="entry name" value="P-loop containing nucleotide triphosphate hydrolases"/>
    <property type="match status" value="1"/>
</dbReference>
<evidence type="ECO:0000256" key="1">
    <source>
        <dbReference type="ARBA" id="ARBA00004319"/>
    </source>
</evidence>
<dbReference type="Proteomes" id="UP000472272">
    <property type="component" value="Unplaced"/>
</dbReference>
<keyword evidence="6 9" id="KW-0067">ATP-binding</keyword>
<keyword evidence="7" id="KW-0325">Glycoprotein</keyword>
<dbReference type="OMA" id="CECDFKP"/>
<dbReference type="CTD" id="27433"/>
<protein>
    <recommendedName>
        <fullName evidence="8">Torsin</fullName>
    </recommendedName>
</protein>
<dbReference type="GeneID" id="114588863"/>
<dbReference type="GO" id="GO:0016887">
    <property type="term" value="F:ATP hydrolysis activity"/>
    <property type="evidence" value="ECO:0007669"/>
    <property type="project" value="InterPro"/>
</dbReference>
<comment type="similarity">
    <text evidence="2 8">Belongs to the ClpA/ClpB family. Torsin subfamily.</text>
</comment>
<evidence type="ECO:0000259" key="10">
    <source>
        <dbReference type="Pfam" id="PF21376"/>
    </source>
</evidence>
<proteinExistence type="inferred from homology"/>
<dbReference type="InterPro" id="IPR049337">
    <property type="entry name" value="TOR1A_C"/>
</dbReference>
<dbReference type="PANTHER" id="PTHR10760:SF4">
    <property type="entry name" value="TORSIN-2A"/>
    <property type="match status" value="1"/>
</dbReference>
<evidence type="ECO:0000256" key="2">
    <source>
        <dbReference type="ARBA" id="ARBA00006235"/>
    </source>
</evidence>
<evidence type="ECO:0000256" key="9">
    <source>
        <dbReference type="PIRSR" id="PIRSR038079-1"/>
    </source>
</evidence>
<dbReference type="AlphaFoldDB" id="A0A670KGY7"/>
<evidence type="ECO:0000256" key="6">
    <source>
        <dbReference type="ARBA" id="ARBA00022840"/>
    </source>
</evidence>
<reference evidence="11" key="2">
    <citation type="submission" date="2025-09" db="UniProtKB">
        <authorList>
            <consortium name="Ensembl"/>
        </authorList>
    </citation>
    <scope>IDENTIFICATION</scope>
</reference>
<dbReference type="PRINTS" id="PR00300">
    <property type="entry name" value="CLPPROTEASEA"/>
</dbReference>
<accession>A0A670KGY7</accession>
<dbReference type="GeneTree" id="ENSGT00950000182888"/>
<dbReference type="FunFam" id="3.40.50.300:FF:001014">
    <property type="entry name" value="Torsin"/>
    <property type="match status" value="1"/>
</dbReference>
<dbReference type="InterPro" id="IPR017378">
    <property type="entry name" value="Torsin_1/2"/>
</dbReference>
<dbReference type="KEGG" id="pmua:114588863"/>